<protein>
    <recommendedName>
        <fullName evidence="11">Dolichyl-phosphate-mannose-protein mannosyltransferase</fullName>
    </recommendedName>
</protein>
<evidence type="ECO:0000256" key="4">
    <source>
        <dbReference type="ARBA" id="ARBA00022679"/>
    </source>
</evidence>
<keyword evidence="5 8" id="KW-0812">Transmembrane</keyword>
<dbReference type="PANTHER" id="PTHR33908:SF3">
    <property type="entry name" value="UNDECAPRENYL PHOSPHATE-ALPHA-4-AMINO-4-DEOXY-L-ARABINOSE ARABINOSYL TRANSFERASE"/>
    <property type="match status" value="1"/>
</dbReference>
<sequence length="549" mass="64034">MKFIQNHKQSIFFYSSLILFVMLALVVRLHDFGTYPADINCDEAMAAVEAMAIIENGTDQYGTSYPVYFEAWGHGQMNALLIYLLAGAMKLFGSGMTVVRLPMLLFSLAGIAAITWIAWMLFSKEAALFVLAFAAINPWHIMLSRWSLESNLFPHCLVIGLALLIYSMKNRKLFFFCLSMICYAISLYAYGVAYAFVPVFLVLTYIFLYRIKIFNFSALVIGGLCFLLFAWPIILMMIINFFHLKTILIGPISIQLFEKTTRTTDLIFSSDNFPVQLLNNLRHFFDIVILQKMDFWWNQLPKIGPMYKITLPFFLIGCVISIKGIWLNRKTEQQDFQKKGIWVLVIHLFSSFISGLIINNVNVNRINSIFYILILFSAVGIYGITLKKRPVGGIIAVLYGFCFLFFCYRYFYSEDRYYLNYAYDKGFEKIILQTSDFHSEPVCISIRSHRPRHKIIDVYLKYFLHLPYRYYSGMMDHDELIQSGYALPYTEKYYIFDNLEKTYSDFSDRCIYVINMRDRDYFDRNLFTVETEDFFSIAIPTSLINSENQ</sequence>
<accession>A0A0K8PAL7</accession>
<feature type="transmembrane region" description="Helical" evidence="8">
    <location>
        <begin position="213"/>
        <end position="239"/>
    </location>
</feature>
<feature type="transmembrane region" description="Helical" evidence="8">
    <location>
        <begin position="340"/>
        <end position="361"/>
    </location>
</feature>
<dbReference type="GO" id="GO:0009103">
    <property type="term" value="P:lipopolysaccharide biosynthetic process"/>
    <property type="evidence" value="ECO:0007669"/>
    <property type="project" value="UniProtKB-ARBA"/>
</dbReference>
<dbReference type="InterPro" id="IPR050297">
    <property type="entry name" value="LipidA_mod_glycosyltrf_83"/>
</dbReference>
<dbReference type="RefSeq" id="WP_062277017.1">
    <property type="nucleotide sequence ID" value="NZ_DF968179.1"/>
</dbReference>
<feature type="transmembrane region" description="Helical" evidence="8">
    <location>
        <begin position="391"/>
        <end position="411"/>
    </location>
</feature>
<keyword evidence="7 8" id="KW-0472">Membrane</keyword>
<dbReference type="Proteomes" id="UP000053370">
    <property type="component" value="Unassembled WGS sequence"/>
</dbReference>
<name>A0A0K8PAL7_9CHLR</name>
<dbReference type="GO" id="GO:0005886">
    <property type="term" value="C:plasma membrane"/>
    <property type="evidence" value="ECO:0007669"/>
    <property type="project" value="UniProtKB-SubCell"/>
</dbReference>
<evidence type="ECO:0008006" key="11">
    <source>
        <dbReference type="Google" id="ProtNLM"/>
    </source>
</evidence>
<comment type="subcellular location">
    <subcellularLocation>
        <location evidence="1">Cell membrane</location>
        <topology evidence="1">Multi-pass membrane protein</topology>
    </subcellularLocation>
</comment>
<evidence type="ECO:0000256" key="7">
    <source>
        <dbReference type="ARBA" id="ARBA00023136"/>
    </source>
</evidence>
<dbReference type="PANTHER" id="PTHR33908">
    <property type="entry name" value="MANNOSYLTRANSFERASE YKCB-RELATED"/>
    <property type="match status" value="1"/>
</dbReference>
<keyword evidence="10" id="KW-1185">Reference proteome</keyword>
<evidence type="ECO:0000313" key="10">
    <source>
        <dbReference type="Proteomes" id="UP000053370"/>
    </source>
</evidence>
<evidence type="ECO:0000256" key="8">
    <source>
        <dbReference type="SAM" id="Phobius"/>
    </source>
</evidence>
<keyword evidence="2" id="KW-1003">Cell membrane</keyword>
<feature type="transmembrane region" description="Helical" evidence="8">
    <location>
        <begin position="152"/>
        <end position="168"/>
    </location>
</feature>
<dbReference type="OrthoDB" id="138503at2"/>
<keyword evidence="6 8" id="KW-1133">Transmembrane helix</keyword>
<proteinExistence type="predicted"/>
<dbReference type="EMBL" id="DF968179">
    <property type="protein sequence ID" value="GAP39185.1"/>
    <property type="molecule type" value="Genomic_DNA"/>
</dbReference>
<gene>
    <name evidence="9" type="ORF">ATC1_11104</name>
</gene>
<feature type="transmembrane region" description="Helical" evidence="8">
    <location>
        <begin position="12"/>
        <end position="30"/>
    </location>
</feature>
<dbReference type="GO" id="GO:0016763">
    <property type="term" value="F:pentosyltransferase activity"/>
    <property type="evidence" value="ECO:0007669"/>
    <property type="project" value="TreeGrafter"/>
</dbReference>
<evidence type="ECO:0000256" key="5">
    <source>
        <dbReference type="ARBA" id="ARBA00022692"/>
    </source>
</evidence>
<keyword evidence="3" id="KW-0328">Glycosyltransferase</keyword>
<feature type="transmembrane region" description="Helical" evidence="8">
    <location>
        <begin position="99"/>
        <end position="119"/>
    </location>
</feature>
<reference evidence="9" key="1">
    <citation type="journal article" date="2015" name="Genome Announc.">
        <title>Draft Genome Sequence of Anaerolineae Strain TC1, a Novel Isolate from a Methanogenic Wastewater Treatment System.</title>
        <authorList>
            <person name="Matsuura N."/>
            <person name="Tourlousse D.M."/>
            <person name="Sun L."/>
            <person name="Toyonaga M."/>
            <person name="Kuroda K."/>
            <person name="Ohashi A."/>
            <person name="Cruz R."/>
            <person name="Yamaguchi T."/>
            <person name="Sekiguchi Y."/>
        </authorList>
    </citation>
    <scope>NUCLEOTIDE SEQUENCE [LARGE SCALE GENOMIC DNA]</scope>
    <source>
        <strain evidence="9">TC1</strain>
    </source>
</reference>
<evidence type="ECO:0000256" key="3">
    <source>
        <dbReference type="ARBA" id="ARBA00022676"/>
    </source>
</evidence>
<evidence type="ECO:0000256" key="6">
    <source>
        <dbReference type="ARBA" id="ARBA00022989"/>
    </source>
</evidence>
<keyword evidence="4" id="KW-0808">Transferase</keyword>
<feature type="transmembrane region" description="Helical" evidence="8">
    <location>
        <begin position="368"/>
        <end position="385"/>
    </location>
</feature>
<feature type="transmembrane region" description="Helical" evidence="8">
    <location>
        <begin position="126"/>
        <end position="146"/>
    </location>
</feature>
<organism evidence="9">
    <name type="scientific">Flexilinea flocculi</name>
    <dbReference type="NCBI Taxonomy" id="1678840"/>
    <lineage>
        <taxon>Bacteria</taxon>
        <taxon>Bacillati</taxon>
        <taxon>Chloroflexota</taxon>
        <taxon>Anaerolineae</taxon>
        <taxon>Anaerolineales</taxon>
        <taxon>Anaerolineaceae</taxon>
        <taxon>Flexilinea</taxon>
    </lineage>
</organism>
<dbReference type="STRING" id="1678840.ATC1_11104"/>
<dbReference type="AlphaFoldDB" id="A0A0K8PAL7"/>
<evidence type="ECO:0000256" key="2">
    <source>
        <dbReference type="ARBA" id="ARBA00022475"/>
    </source>
</evidence>
<dbReference type="GO" id="GO:0010041">
    <property type="term" value="P:response to iron(III) ion"/>
    <property type="evidence" value="ECO:0007669"/>
    <property type="project" value="TreeGrafter"/>
</dbReference>
<evidence type="ECO:0000313" key="9">
    <source>
        <dbReference type="EMBL" id="GAP39185.1"/>
    </source>
</evidence>
<feature type="transmembrane region" description="Helical" evidence="8">
    <location>
        <begin position="309"/>
        <end position="328"/>
    </location>
</feature>
<feature type="transmembrane region" description="Helical" evidence="8">
    <location>
        <begin position="180"/>
        <end position="207"/>
    </location>
</feature>
<evidence type="ECO:0000256" key="1">
    <source>
        <dbReference type="ARBA" id="ARBA00004651"/>
    </source>
</evidence>